<dbReference type="eggNOG" id="COG0582">
    <property type="taxonomic scope" value="Bacteria"/>
</dbReference>
<name>R0CYN5_CAUVI</name>
<dbReference type="GO" id="GO:0006310">
    <property type="term" value="P:DNA recombination"/>
    <property type="evidence" value="ECO:0007669"/>
    <property type="project" value="UniProtKB-KW"/>
</dbReference>
<comment type="caution">
    <text evidence="4">The sequence shown here is derived from an EMBL/GenBank/DDBJ whole genome shotgun (WGS) entry which is preliminary data.</text>
</comment>
<dbReference type="SUPFAM" id="SSF56349">
    <property type="entry name" value="DNA breaking-rejoining enzymes"/>
    <property type="match status" value="1"/>
</dbReference>
<evidence type="ECO:0000259" key="3">
    <source>
        <dbReference type="PROSITE" id="PS51898"/>
    </source>
</evidence>
<evidence type="ECO:0000256" key="2">
    <source>
        <dbReference type="ARBA" id="ARBA00023172"/>
    </source>
</evidence>
<proteinExistence type="predicted"/>
<dbReference type="Pfam" id="PF00589">
    <property type="entry name" value="Phage_integrase"/>
    <property type="match status" value="1"/>
</dbReference>
<dbReference type="InterPro" id="IPR011010">
    <property type="entry name" value="DNA_brk_join_enz"/>
</dbReference>
<dbReference type="GO" id="GO:0015074">
    <property type="term" value="P:DNA integration"/>
    <property type="evidence" value="ECO:0007669"/>
    <property type="project" value="UniProtKB-KW"/>
</dbReference>
<evidence type="ECO:0000313" key="4">
    <source>
        <dbReference type="EMBL" id="ENZ81576.1"/>
    </source>
</evidence>
<sequence length="372" mass="42730" precursor="true">MFRHFTVHMAYTKMATFVNLPSGAWRAIIRRKGRYISETFKLREDARRWATAQESAIDRGLAPMKTYIASKTSLAHLIDLHIDDLAAAKKPIGRTKLEALLHLRRTIGKTAYAKIDRQFIIEFGRTRARGGTGPVTIGMYVGWIKLVFAHASAVHEIDTKIEPIELGRLALKHLGLIGKSQERDRRPTQEELDLIFKAFDENPWQKNPMTRIIQFAIGTAMRQDEICRITWSDLDLRAKTIIIRDRKDPRDKYGNDQRIPLVSITGYDPLALIEEQRAIRSNFDDRIFPYTSEAISAAFTRTVAKLKIDDLHFHDTRHEATSRLFEAGLKIEQVALITGHKDWKMLRRYTHIKAKSVHAAVALLKPWTDPDD</sequence>
<dbReference type="EMBL" id="APMP01000015">
    <property type="protein sequence ID" value="ENZ81576.1"/>
    <property type="molecule type" value="Genomic_DNA"/>
</dbReference>
<accession>R0CYN5</accession>
<dbReference type="PROSITE" id="PS51898">
    <property type="entry name" value="TYR_RECOMBINASE"/>
    <property type="match status" value="1"/>
</dbReference>
<keyword evidence="1" id="KW-0229">DNA integration</keyword>
<evidence type="ECO:0000313" key="5">
    <source>
        <dbReference type="Proteomes" id="UP000013063"/>
    </source>
</evidence>
<dbReference type="AlphaFoldDB" id="R0CYN5"/>
<dbReference type="PATRIC" id="fig|1292034.3.peg.2497"/>
<dbReference type="STRING" id="1292034.OR37_02514"/>
<keyword evidence="2" id="KW-0233">DNA recombination</keyword>
<gene>
    <name evidence="4" type="ORF">OR37_02514</name>
</gene>
<dbReference type="PANTHER" id="PTHR30349">
    <property type="entry name" value="PHAGE INTEGRASE-RELATED"/>
    <property type="match status" value="1"/>
</dbReference>
<dbReference type="Proteomes" id="UP000013063">
    <property type="component" value="Unassembled WGS sequence"/>
</dbReference>
<evidence type="ECO:0000256" key="1">
    <source>
        <dbReference type="ARBA" id="ARBA00022908"/>
    </source>
</evidence>
<dbReference type="InterPro" id="IPR002104">
    <property type="entry name" value="Integrase_catalytic"/>
</dbReference>
<protein>
    <recommendedName>
        <fullName evidence="3">Tyr recombinase domain-containing protein</fullName>
    </recommendedName>
</protein>
<dbReference type="InterPro" id="IPR050090">
    <property type="entry name" value="Tyrosine_recombinase_XerCD"/>
</dbReference>
<reference evidence="4 5" key="1">
    <citation type="journal article" date="2013" name="Genome Announc.">
        <title>Draft Genome Sequence for Caulobacter sp. Strain OR37, a Bacterium Tolerant to Heavy Metals.</title>
        <authorList>
            <person name="Utturkar S.M."/>
            <person name="Bollmann A."/>
            <person name="Brzoska R.M."/>
            <person name="Klingeman D.M."/>
            <person name="Epstein S.E."/>
            <person name="Palumbo A.V."/>
            <person name="Brown S.D."/>
        </authorList>
    </citation>
    <scope>NUCLEOTIDE SEQUENCE [LARGE SCALE GENOMIC DNA]</scope>
    <source>
        <strain evidence="4 5">OR37</strain>
    </source>
</reference>
<organism evidence="4 5">
    <name type="scientific">Caulobacter vibrioides OR37</name>
    <dbReference type="NCBI Taxonomy" id="1292034"/>
    <lineage>
        <taxon>Bacteria</taxon>
        <taxon>Pseudomonadati</taxon>
        <taxon>Pseudomonadota</taxon>
        <taxon>Alphaproteobacteria</taxon>
        <taxon>Caulobacterales</taxon>
        <taxon>Caulobacteraceae</taxon>
        <taxon>Caulobacter</taxon>
    </lineage>
</organism>
<dbReference type="Gene3D" id="1.10.443.10">
    <property type="entry name" value="Intergrase catalytic core"/>
    <property type="match status" value="1"/>
</dbReference>
<keyword evidence="5" id="KW-1185">Reference proteome</keyword>
<dbReference type="CDD" id="cd00796">
    <property type="entry name" value="INT_Rci_Hp1_C"/>
    <property type="match status" value="1"/>
</dbReference>
<feature type="domain" description="Tyr recombinase" evidence="3">
    <location>
        <begin position="182"/>
        <end position="363"/>
    </location>
</feature>
<dbReference type="InterPro" id="IPR013762">
    <property type="entry name" value="Integrase-like_cat_sf"/>
</dbReference>
<dbReference type="GO" id="GO:0003677">
    <property type="term" value="F:DNA binding"/>
    <property type="evidence" value="ECO:0007669"/>
    <property type="project" value="InterPro"/>
</dbReference>
<dbReference type="PANTHER" id="PTHR30349:SF94">
    <property type="entry name" value="INTEGRASE_RECOMBINASE HI_1414-RELATED"/>
    <property type="match status" value="1"/>
</dbReference>